<comment type="caution">
    <text evidence="3">The sequence shown here is derived from an EMBL/GenBank/DDBJ whole genome shotgun (WGS) entry which is preliminary data.</text>
</comment>
<dbReference type="Pfam" id="PF00534">
    <property type="entry name" value="Glycos_transf_1"/>
    <property type="match status" value="1"/>
</dbReference>
<dbReference type="PANTHER" id="PTHR45947:SF3">
    <property type="entry name" value="SULFOQUINOVOSYL TRANSFERASE SQD2"/>
    <property type="match status" value="1"/>
</dbReference>
<dbReference type="Gene3D" id="3.40.50.2000">
    <property type="entry name" value="Glycogen Phosphorylase B"/>
    <property type="match status" value="2"/>
</dbReference>
<evidence type="ECO:0000259" key="1">
    <source>
        <dbReference type="Pfam" id="PF00534"/>
    </source>
</evidence>
<protein>
    <submittedName>
        <fullName evidence="3">Glycosyltransferase</fullName>
        <ecNumber evidence="3">2.4.-.-</ecNumber>
    </submittedName>
</protein>
<evidence type="ECO:0000313" key="4">
    <source>
        <dbReference type="Proteomes" id="UP001589828"/>
    </source>
</evidence>
<reference evidence="3 4" key="1">
    <citation type="submission" date="2024-09" db="EMBL/GenBank/DDBJ databases">
        <authorList>
            <person name="Sun Q."/>
            <person name="Mori K."/>
        </authorList>
    </citation>
    <scope>NUCLEOTIDE SEQUENCE [LARGE SCALE GENOMIC DNA]</scope>
    <source>
        <strain evidence="3 4">NCAIM B.02415</strain>
    </source>
</reference>
<dbReference type="EMBL" id="JBHLTS010000064">
    <property type="protein sequence ID" value="MFC0516640.1"/>
    <property type="molecule type" value="Genomic_DNA"/>
</dbReference>
<dbReference type="InterPro" id="IPR050194">
    <property type="entry name" value="Glycosyltransferase_grp1"/>
</dbReference>
<keyword evidence="3" id="KW-0808">Transferase</keyword>
<dbReference type="Pfam" id="PF13439">
    <property type="entry name" value="Glyco_transf_4"/>
    <property type="match status" value="1"/>
</dbReference>
<keyword evidence="4" id="KW-1185">Reference proteome</keyword>
<keyword evidence="3" id="KW-0328">Glycosyltransferase</keyword>
<gene>
    <name evidence="3" type="ORF">ACFFGT_20705</name>
</gene>
<feature type="domain" description="Glycosyltransferase subfamily 4-like N-terminal" evidence="2">
    <location>
        <begin position="77"/>
        <end position="175"/>
    </location>
</feature>
<dbReference type="InterPro" id="IPR001296">
    <property type="entry name" value="Glyco_trans_1"/>
</dbReference>
<name>A0ABV6LAX5_9SPHI</name>
<dbReference type="PANTHER" id="PTHR45947">
    <property type="entry name" value="SULFOQUINOVOSYL TRANSFERASE SQD2"/>
    <property type="match status" value="1"/>
</dbReference>
<dbReference type="Proteomes" id="UP001589828">
    <property type="component" value="Unassembled WGS sequence"/>
</dbReference>
<dbReference type="GO" id="GO:0016757">
    <property type="term" value="F:glycosyltransferase activity"/>
    <property type="evidence" value="ECO:0007669"/>
    <property type="project" value="UniProtKB-KW"/>
</dbReference>
<evidence type="ECO:0000313" key="3">
    <source>
        <dbReference type="EMBL" id="MFC0516640.1"/>
    </source>
</evidence>
<feature type="domain" description="Glycosyl transferase family 1" evidence="1">
    <location>
        <begin position="186"/>
        <end position="347"/>
    </location>
</feature>
<dbReference type="InterPro" id="IPR028098">
    <property type="entry name" value="Glyco_trans_4-like_N"/>
</dbReference>
<accession>A0ABV6LAX5</accession>
<dbReference type="EC" id="2.4.-.-" evidence="3"/>
<dbReference type="SUPFAM" id="SSF53756">
    <property type="entry name" value="UDP-Glycosyltransferase/glycogen phosphorylase"/>
    <property type="match status" value="1"/>
</dbReference>
<organism evidence="3 4">
    <name type="scientific">Mucilaginibacter angelicae</name>
    <dbReference type="NCBI Taxonomy" id="869718"/>
    <lineage>
        <taxon>Bacteria</taxon>
        <taxon>Pseudomonadati</taxon>
        <taxon>Bacteroidota</taxon>
        <taxon>Sphingobacteriia</taxon>
        <taxon>Sphingobacteriales</taxon>
        <taxon>Sphingobacteriaceae</taxon>
        <taxon>Mucilaginibacter</taxon>
    </lineage>
</organism>
<proteinExistence type="predicted"/>
<sequence length="376" mass="41298">MKEPYNLCIVKPNKSAFSETFIQAQIDRLKGNKKVLYGGDFPLYDDQGKFLIRSKLWLLVYLIQKRLFKKREIGVRTRALADYLKKNDIDVVLAEYGMVGAMIASACKMAGVPLVIHFHGADAHHRPTIAKYQQLYHKAFDYASAIVAVSNDMVQSLKKIGAPAAKIHLNPYGVDGEKFPLIDISNSGPYFLSVGRFVEKKSPQSVIRAFKKVNEDFPEAHLWMVGDGPLFDEAKQLITELSLTGNVTLTGVMTATEIRKLMEKVRCFVQHSVTAADGDMEGTPNTILEAASSGLAIVSTAHAGIKEAVLDGIAGFLVPEHNIDEMAAKMLSIAGDVKLAAKMGLAAHDHIVQNYDINKRIALLDGIIQSSISNKN</sequence>
<evidence type="ECO:0000259" key="2">
    <source>
        <dbReference type="Pfam" id="PF13439"/>
    </source>
</evidence>
<dbReference type="RefSeq" id="WP_377024414.1">
    <property type="nucleotide sequence ID" value="NZ_JBHLTS010000064.1"/>
</dbReference>